<dbReference type="InterPro" id="IPR001650">
    <property type="entry name" value="Helicase_C-like"/>
</dbReference>
<dbReference type="Pfam" id="PF00271">
    <property type="entry name" value="Helicase_C"/>
    <property type="match status" value="1"/>
</dbReference>
<evidence type="ECO:0000256" key="8">
    <source>
        <dbReference type="ARBA" id="ARBA00023242"/>
    </source>
</evidence>
<dbReference type="GO" id="GO:0005524">
    <property type="term" value="F:ATP binding"/>
    <property type="evidence" value="ECO:0007669"/>
    <property type="project" value="UniProtKB-KW"/>
</dbReference>
<dbReference type="RefSeq" id="XP_031005194.1">
    <property type="nucleotide sequence ID" value="XM_031150520.1"/>
</dbReference>
<dbReference type="PROSITE" id="PS51195">
    <property type="entry name" value="Q_MOTIF"/>
    <property type="match status" value="1"/>
</dbReference>
<dbReference type="GO" id="GO:0005634">
    <property type="term" value="C:nucleus"/>
    <property type="evidence" value="ECO:0007669"/>
    <property type="project" value="UniProtKB-SubCell"/>
</dbReference>
<evidence type="ECO:0000256" key="9">
    <source>
        <dbReference type="PROSITE-ProRule" id="PRU00552"/>
    </source>
</evidence>
<evidence type="ECO:0000256" key="6">
    <source>
        <dbReference type="ARBA" id="ARBA00022840"/>
    </source>
</evidence>
<dbReference type="GO" id="GO:0003723">
    <property type="term" value="F:RNA binding"/>
    <property type="evidence" value="ECO:0007669"/>
    <property type="project" value="UniProtKB-KW"/>
</dbReference>
<dbReference type="InterPro" id="IPR027417">
    <property type="entry name" value="P-loop_NTPase"/>
</dbReference>
<dbReference type="GO" id="GO:0010467">
    <property type="term" value="P:gene expression"/>
    <property type="evidence" value="ECO:0007669"/>
    <property type="project" value="UniProtKB-ARBA"/>
</dbReference>
<evidence type="ECO:0000256" key="4">
    <source>
        <dbReference type="ARBA" id="ARBA00022801"/>
    </source>
</evidence>
<keyword evidence="7" id="KW-0694">RNA-binding</keyword>
<protein>
    <submittedName>
        <fullName evidence="14">ATP-dependent RNA helicase</fullName>
    </submittedName>
</protein>
<dbReference type="PANTHER" id="PTHR47959:SF24">
    <property type="entry name" value="ATP-DEPENDENT RNA HELICASE"/>
    <property type="match status" value="1"/>
</dbReference>
<dbReference type="GO" id="GO:0016787">
    <property type="term" value="F:hydrolase activity"/>
    <property type="evidence" value="ECO:0007669"/>
    <property type="project" value="UniProtKB-KW"/>
</dbReference>
<dbReference type="GO" id="GO:0005829">
    <property type="term" value="C:cytosol"/>
    <property type="evidence" value="ECO:0007669"/>
    <property type="project" value="TreeGrafter"/>
</dbReference>
<dbReference type="InterPro" id="IPR014014">
    <property type="entry name" value="RNA_helicase_DEAD_Q_motif"/>
</dbReference>
<evidence type="ECO:0000256" key="3">
    <source>
        <dbReference type="ARBA" id="ARBA00022741"/>
    </source>
</evidence>
<dbReference type="Gene3D" id="3.40.50.300">
    <property type="entry name" value="P-loop containing nucleotide triphosphate hydrolases"/>
    <property type="match status" value="2"/>
</dbReference>
<evidence type="ECO:0000259" key="12">
    <source>
        <dbReference type="PROSITE" id="PS51194"/>
    </source>
</evidence>
<comment type="subcellular location">
    <subcellularLocation>
        <location evidence="1">Nucleus</location>
    </subcellularLocation>
</comment>
<evidence type="ECO:0000259" key="13">
    <source>
        <dbReference type="PROSITE" id="PS51195"/>
    </source>
</evidence>
<dbReference type="GeneID" id="41985774"/>
<dbReference type="InterPro" id="IPR000629">
    <property type="entry name" value="RNA-helicase_DEAD-box_CS"/>
</dbReference>
<dbReference type="SMART" id="SM00490">
    <property type="entry name" value="HELICc"/>
    <property type="match status" value="1"/>
</dbReference>
<evidence type="ECO:0000313" key="14">
    <source>
        <dbReference type="EMBL" id="TVY26406.1"/>
    </source>
</evidence>
<keyword evidence="3" id="KW-0547">Nucleotide-binding</keyword>
<keyword evidence="5 14" id="KW-0347">Helicase</keyword>
<organism evidence="14 15">
    <name type="scientific">Lachnellula hyalina</name>
    <dbReference type="NCBI Taxonomy" id="1316788"/>
    <lineage>
        <taxon>Eukaryota</taxon>
        <taxon>Fungi</taxon>
        <taxon>Dikarya</taxon>
        <taxon>Ascomycota</taxon>
        <taxon>Pezizomycotina</taxon>
        <taxon>Leotiomycetes</taxon>
        <taxon>Helotiales</taxon>
        <taxon>Lachnaceae</taxon>
        <taxon>Lachnellula</taxon>
    </lineage>
</organism>
<evidence type="ECO:0000313" key="15">
    <source>
        <dbReference type="Proteomes" id="UP000431533"/>
    </source>
</evidence>
<dbReference type="PROSITE" id="PS51194">
    <property type="entry name" value="HELICASE_CTER"/>
    <property type="match status" value="1"/>
</dbReference>
<comment type="caution">
    <text evidence="14">The sequence shown here is derived from an EMBL/GenBank/DDBJ whole genome shotgun (WGS) entry which is preliminary data.</text>
</comment>
<dbReference type="Proteomes" id="UP000431533">
    <property type="component" value="Unassembled WGS sequence"/>
</dbReference>
<dbReference type="CDD" id="cd18787">
    <property type="entry name" value="SF2_C_DEAD"/>
    <property type="match status" value="1"/>
</dbReference>
<dbReference type="InterPro" id="IPR050079">
    <property type="entry name" value="DEAD_box_RNA_helicase"/>
</dbReference>
<accession>A0A8H8R2C8</accession>
<dbReference type="SMART" id="SM00487">
    <property type="entry name" value="DEXDc"/>
    <property type="match status" value="1"/>
</dbReference>
<keyword evidence="4" id="KW-0378">Hydrolase</keyword>
<dbReference type="EMBL" id="QGMH01000070">
    <property type="protein sequence ID" value="TVY26406.1"/>
    <property type="molecule type" value="Genomic_DNA"/>
</dbReference>
<dbReference type="CDD" id="cd17955">
    <property type="entry name" value="DEADc_DDX49"/>
    <property type="match status" value="1"/>
</dbReference>
<dbReference type="GO" id="GO:0042254">
    <property type="term" value="P:ribosome biogenesis"/>
    <property type="evidence" value="ECO:0007669"/>
    <property type="project" value="UniProtKB-KW"/>
</dbReference>
<feature type="region of interest" description="Disordered" evidence="10">
    <location>
        <begin position="515"/>
        <end position="542"/>
    </location>
</feature>
<dbReference type="InterPro" id="IPR029058">
    <property type="entry name" value="AB_hydrolase_fold"/>
</dbReference>
<keyword evidence="8" id="KW-0539">Nucleus</keyword>
<name>A0A8H8R2C8_9HELO</name>
<dbReference type="Pfam" id="PF00270">
    <property type="entry name" value="DEAD"/>
    <property type="match status" value="1"/>
</dbReference>
<reference evidence="14 15" key="1">
    <citation type="submission" date="2018-05" db="EMBL/GenBank/DDBJ databases">
        <title>Genome sequencing and assembly of the regulated plant pathogen Lachnellula willkommii and related sister species for the development of diagnostic species identification markers.</title>
        <authorList>
            <person name="Giroux E."/>
            <person name="Bilodeau G."/>
        </authorList>
    </citation>
    <scope>NUCLEOTIDE SEQUENCE [LARGE SCALE GENOMIC DNA]</scope>
    <source>
        <strain evidence="14 15">CBS 185.66</strain>
    </source>
</reference>
<feature type="region of interest" description="Disordered" evidence="10">
    <location>
        <begin position="1"/>
        <end position="86"/>
    </location>
</feature>
<sequence>MAAAKAHARPQMVKENGDEPSNFPESESESDHSGESSNEGDSGSDSLDSQSSRKRRKISPEPDNDELQIPVSSVPSRIKSKVKSHAIEKETNPGAILAPIDPQTSFASLDVKPWLVASLNNMAIKRPTGIQKGCIPEILKGRDCIGGSRTGSGKTVAFAVPILQKWAEDPFGIFGLVLTPTRELALQIYEQFKAISSPQSLKAVLITGGSDMRPQATALAQRPHLVIATPGRLADHIRTSGEDTICGLRRVKMVVLDEADRLLASGSVGSMLPDVEECLSILPSPAKRQTLLFTATITPEVRALKELPRTPGKPPVFVCEVDTQALAIPTSLNQMHLQIPVTHREHYLHMFLLTDHNLPKSIIIFCNRTSTADYLTHLLRLLEHRVTALHSKLPQRQRIDNLGRFRASAARILVATDVAARGLDIPEVGLVINYDIPRDPDDYIHRVGRTARAGRKGDAVTFVGQRDVQLVQAIEERVGRQMDAWEEEGVNLETRVIREALKLVGEKKREAMLEIEEGRESQKKGNKMSESPDKSQSSSYSSQKATVATLSLSEKLQTIPILLTVVVNVITSLFTAAYRGKDRKPSGGLYKYVMLTALRTLTRKASVRQQHYISAPTDDNYIIACKKRGVQPNSITLSDGTRANWIGDSSAEKLIINFHGGGYVFPAAPEMFEFMFQIIAVLQSQGKNVSCLFLSYDLAPARVYPRQLQQAAMLMNHVLHTLHISPANIILTGDSAGGNLALGLLSHISHPHPGLHGVEVPKVELNLGAESGSGSGGANEKLIGIVLISPWVSFNLTSASWNRNKYKDCLDKVAGQQWSSAFLNHPQPLDAVSDYYNQAVTAPESWWEGAEVESVFIVAGREEVLVDGITEFAGKFERGVGGAGNVEFRALDGFHVQPALDLQMGYTEAQEGEQATTIKSWIASHF</sequence>
<dbReference type="InterPro" id="IPR014001">
    <property type="entry name" value="Helicase_ATP-bd"/>
</dbReference>
<evidence type="ECO:0000259" key="11">
    <source>
        <dbReference type="PROSITE" id="PS51192"/>
    </source>
</evidence>
<dbReference type="PROSITE" id="PS00039">
    <property type="entry name" value="DEAD_ATP_HELICASE"/>
    <property type="match status" value="1"/>
</dbReference>
<dbReference type="Gene3D" id="3.40.50.1820">
    <property type="entry name" value="alpha/beta hydrolase"/>
    <property type="match status" value="1"/>
</dbReference>
<feature type="short sequence motif" description="Q motif" evidence="9">
    <location>
        <begin position="104"/>
        <end position="132"/>
    </location>
</feature>
<proteinExistence type="predicted"/>
<keyword evidence="2" id="KW-0690">Ribosome biogenesis</keyword>
<dbReference type="SUPFAM" id="SSF52540">
    <property type="entry name" value="P-loop containing nucleoside triphosphate hydrolases"/>
    <property type="match status" value="1"/>
</dbReference>
<evidence type="ECO:0000256" key="10">
    <source>
        <dbReference type="SAM" id="MobiDB-lite"/>
    </source>
</evidence>
<dbReference type="OrthoDB" id="10261904at2759"/>
<evidence type="ECO:0000256" key="7">
    <source>
        <dbReference type="ARBA" id="ARBA00022884"/>
    </source>
</evidence>
<dbReference type="SUPFAM" id="SSF53474">
    <property type="entry name" value="alpha/beta-Hydrolases"/>
    <property type="match status" value="1"/>
</dbReference>
<feature type="domain" description="Helicase C-terminal" evidence="12">
    <location>
        <begin position="347"/>
        <end position="498"/>
    </location>
</feature>
<dbReference type="PROSITE" id="PS51192">
    <property type="entry name" value="HELICASE_ATP_BIND_1"/>
    <property type="match status" value="1"/>
</dbReference>
<dbReference type="GO" id="GO:0003724">
    <property type="term" value="F:RNA helicase activity"/>
    <property type="evidence" value="ECO:0007669"/>
    <property type="project" value="InterPro"/>
</dbReference>
<dbReference type="PANTHER" id="PTHR47959">
    <property type="entry name" value="ATP-DEPENDENT RNA HELICASE RHLE-RELATED"/>
    <property type="match status" value="1"/>
</dbReference>
<dbReference type="Pfam" id="PF07859">
    <property type="entry name" value="Abhydrolase_3"/>
    <property type="match status" value="1"/>
</dbReference>
<dbReference type="AlphaFoldDB" id="A0A8H8R2C8"/>
<feature type="compositionally biased region" description="Low complexity" evidence="10">
    <location>
        <begin position="35"/>
        <end position="50"/>
    </location>
</feature>
<dbReference type="InterPro" id="IPR013094">
    <property type="entry name" value="AB_hydrolase_3"/>
</dbReference>
<evidence type="ECO:0000256" key="1">
    <source>
        <dbReference type="ARBA" id="ARBA00004123"/>
    </source>
</evidence>
<keyword evidence="15" id="KW-1185">Reference proteome</keyword>
<evidence type="ECO:0000256" key="2">
    <source>
        <dbReference type="ARBA" id="ARBA00022517"/>
    </source>
</evidence>
<feature type="domain" description="DEAD-box RNA helicase Q" evidence="13">
    <location>
        <begin position="104"/>
        <end position="132"/>
    </location>
</feature>
<feature type="domain" description="Helicase ATP-binding" evidence="11">
    <location>
        <begin position="135"/>
        <end position="315"/>
    </location>
</feature>
<keyword evidence="6" id="KW-0067">ATP-binding</keyword>
<dbReference type="InterPro" id="IPR011545">
    <property type="entry name" value="DEAD/DEAH_box_helicase_dom"/>
</dbReference>
<gene>
    <name evidence="14" type="primary">dbp8</name>
    <name evidence="14" type="ORF">LHYA1_G005576</name>
</gene>
<evidence type="ECO:0000256" key="5">
    <source>
        <dbReference type="ARBA" id="ARBA00022806"/>
    </source>
</evidence>